<dbReference type="Proteomes" id="UP000034883">
    <property type="component" value="Chromosome"/>
</dbReference>
<dbReference type="Pfam" id="PF13205">
    <property type="entry name" value="Big_5"/>
    <property type="match status" value="1"/>
</dbReference>
<feature type="domain" description="IPT/TIG" evidence="3">
    <location>
        <begin position="240"/>
        <end position="297"/>
    </location>
</feature>
<evidence type="ECO:0000259" key="4">
    <source>
        <dbReference type="Pfam" id="PF13205"/>
    </source>
</evidence>
<sequence length="744" mass="73298">MAALALPLVACGDDDGPVDETDAAMNADAGGGDAGTPTDGGRADAGNDAGGSDAGPDAWVPTEGPVVTAADPTSVAQGSGLVLDGLRLADPTGVTIGGVEQTVSASTETSITIDAVAATTPTGTQPVLVTTADGTSPSFDVTVLEPLAVVMAAGPTATSVVVTFSREVDAASVDAASFTIDGLTVSAASASGAMVTLTTSAQTPDADYTVEVAADVTDTFGNGLTGENEADFTGFAPTVPVISSIAPMHVVPGDSRLTLTGTNLAGATVTIGGAAQVITSSTATEIVIGTVSASTALGEQPVVARLGGIDSAPVNVQVVDAFRIVSATATSATTVEVEFNRNVHAPVTTPARFTISGGLTVSAATVAGDTVTLTTSAQTAGTTYTLAADDMLLDTFGIPVTADTAAFTGYVAPPPSDFVVVRVGDGSAPLVGTNGPAYPVFIERRSLTSGALVSTLAMPVAASGANLPFTLSGSIADGSLARSQDGSVISLTGYQSVPGTPSVQNETDDVPRVVAVVGADDFTDPAGVDTSTTLGGAFDTTAVRGAVVDGTRIWASGGFGGIFTATLGGTTSTQIVAVPSPGRTIGIFEGQLYATATSAAGPPASEAGVWAIGTGLPTAAGTTATVVQGTTSSPYGFAVFDVDPTEPGVDRIYLADDAIGVRRYRRVSGAWMSDAATDVFGGPVRFLACQRDGADVVCLGTTAAAVLRMRDVGASSAGSTTAFSSIATAPTNTAFRGVAIAPVP</sequence>
<dbReference type="EMBL" id="CP011125">
    <property type="protein sequence ID" value="AKF10235.1"/>
    <property type="molecule type" value="Genomic_DNA"/>
</dbReference>
<dbReference type="STRING" id="927083.DB32_007384"/>
<gene>
    <name evidence="5" type="ORF">DB32_007384</name>
</gene>
<dbReference type="InterPro" id="IPR002909">
    <property type="entry name" value="IPT_dom"/>
</dbReference>
<accession>A0A0F6YLC9</accession>
<reference evidence="5 6" key="1">
    <citation type="submission" date="2015-03" db="EMBL/GenBank/DDBJ databases">
        <title>Genome assembly of Sandaracinus amylolyticus DSM 53668.</title>
        <authorList>
            <person name="Sharma G."/>
            <person name="Subramanian S."/>
        </authorList>
    </citation>
    <scope>NUCLEOTIDE SEQUENCE [LARGE SCALE GENOMIC DNA]</scope>
    <source>
        <strain evidence="5 6">DSM 53668</strain>
    </source>
</reference>
<evidence type="ECO:0000313" key="5">
    <source>
        <dbReference type="EMBL" id="AKF10235.1"/>
    </source>
</evidence>
<feature type="compositionally biased region" description="Low complexity" evidence="2">
    <location>
        <begin position="35"/>
        <end position="47"/>
    </location>
</feature>
<organism evidence="5 6">
    <name type="scientific">Sandaracinus amylolyticus</name>
    <dbReference type="NCBI Taxonomy" id="927083"/>
    <lineage>
        <taxon>Bacteria</taxon>
        <taxon>Pseudomonadati</taxon>
        <taxon>Myxococcota</taxon>
        <taxon>Polyangia</taxon>
        <taxon>Polyangiales</taxon>
        <taxon>Sandaracinaceae</taxon>
        <taxon>Sandaracinus</taxon>
    </lineage>
</organism>
<dbReference type="SUPFAM" id="SSF81296">
    <property type="entry name" value="E set domains"/>
    <property type="match status" value="2"/>
</dbReference>
<evidence type="ECO:0000313" key="6">
    <source>
        <dbReference type="Proteomes" id="UP000034883"/>
    </source>
</evidence>
<dbReference type="InterPro" id="IPR032812">
    <property type="entry name" value="SbsA_Ig"/>
</dbReference>
<keyword evidence="1" id="KW-0732">Signal</keyword>
<dbReference type="AlphaFoldDB" id="A0A0F6YLC9"/>
<name>A0A0F6YLC9_9BACT</name>
<dbReference type="KEGG" id="samy:DB32_007384"/>
<proteinExistence type="predicted"/>
<feature type="domain" description="SbsA Ig-like" evidence="4">
    <location>
        <begin position="155"/>
        <end position="233"/>
    </location>
</feature>
<evidence type="ECO:0000259" key="3">
    <source>
        <dbReference type="Pfam" id="PF01833"/>
    </source>
</evidence>
<dbReference type="InterPro" id="IPR014756">
    <property type="entry name" value="Ig_E-set"/>
</dbReference>
<feature type="region of interest" description="Disordered" evidence="2">
    <location>
        <begin position="17"/>
        <end position="57"/>
    </location>
</feature>
<evidence type="ECO:0000256" key="1">
    <source>
        <dbReference type="ARBA" id="ARBA00022729"/>
    </source>
</evidence>
<keyword evidence="6" id="KW-1185">Reference proteome</keyword>
<dbReference type="InterPro" id="IPR014755">
    <property type="entry name" value="Cu-Rt/internalin_Ig-like"/>
</dbReference>
<dbReference type="Gene3D" id="2.60.40.1220">
    <property type="match status" value="2"/>
</dbReference>
<evidence type="ECO:0000256" key="2">
    <source>
        <dbReference type="SAM" id="MobiDB-lite"/>
    </source>
</evidence>
<dbReference type="Pfam" id="PF01833">
    <property type="entry name" value="TIG"/>
    <property type="match status" value="1"/>
</dbReference>
<protein>
    <submittedName>
        <fullName evidence="5">Uncharacterized protein</fullName>
    </submittedName>
</protein>